<feature type="region of interest" description="Disordered" evidence="1">
    <location>
        <begin position="1"/>
        <end position="21"/>
    </location>
</feature>
<organism evidence="2 3">
    <name type="scientific">Colletotrichum tanaceti</name>
    <dbReference type="NCBI Taxonomy" id="1306861"/>
    <lineage>
        <taxon>Eukaryota</taxon>
        <taxon>Fungi</taxon>
        <taxon>Dikarya</taxon>
        <taxon>Ascomycota</taxon>
        <taxon>Pezizomycotina</taxon>
        <taxon>Sordariomycetes</taxon>
        <taxon>Hypocreomycetidae</taxon>
        <taxon>Glomerellales</taxon>
        <taxon>Glomerellaceae</taxon>
        <taxon>Colletotrichum</taxon>
        <taxon>Colletotrichum destructivum species complex</taxon>
    </lineage>
</organism>
<sequence>MSIPAKSQGHEPDSMFESECQPRAKWDTFRKGESLMMQTKTTKVINDFMKPLGNSGRATRSSRREDQPGDSATALATKQWIRNLIDVIEAMNDYLAMMPAWQWAF</sequence>
<evidence type="ECO:0000256" key="1">
    <source>
        <dbReference type="SAM" id="MobiDB-lite"/>
    </source>
</evidence>
<proteinExistence type="predicted"/>
<dbReference type="AlphaFoldDB" id="A0A4U6XCG4"/>
<feature type="region of interest" description="Disordered" evidence="1">
    <location>
        <begin position="48"/>
        <end position="72"/>
    </location>
</feature>
<dbReference type="STRING" id="1306861.A0A4U6XCG4"/>
<reference evidence="2 3" key="1">
    <citation type="journal article" date="2019" name="PLoS ONE">
        <title>Comparative genome analysis indicates high evolutionary potential of pathogenicity genes in Colletotrichum tanaceti.</title>
        <authorList>
            <person name="Lelwala R.V."/>
            <person name="Korhonen P.K."/>
            <person name="Young N.D."/>
            <person name="Scott J.B."/>
            <person name="Ades P.A."/>
            <person name="Gasser R.B."/>
            <person name="Taylor P.W.J."/>
        </authorList>
    </citation>
    <scope>NUCLEOTIDE SEQUENCE [LARGE SCALE GENOMIC DNA]</scope>
    <source>
        <strain evidence="2">BRIP57314</strain>
    </source>
</reference>
<dbReference type="EMBL" id="PJEX01000221">
    <property type="protein sequence ID" value="TKW52792.1"/>
    <property type="molecule type" value="Genomic_DNA"/>
</dbReference>
<dbReference type="Proteomes" id="UP000310108">
    <property type="component" value="Unassembled WGS sequence"/>
</dbReference>
<evidence type="ECO:0000313" key="2">
    <source>
        <dbReference type="EMBL" id="TKW52792.1"/>
    </source>
</evidence>
<keyword evidence="3" id="KW-1185">Reference proteome</keyword>
<evidence type="ECO:0000313" key="3">
    <source>
        <dbReference type="Proteomes" id="UP000310108"/>
    </source>
</evidence>
<protein>
    <submittedName>
        <fullName evidence="2">Uncharacterized protein</fullName>
    </submittedName>
</protein>
<comment type="caution">
    <text evidence="2">The sequence shown here is derived from an EMBL/GenBank/DDBJ whole genome shotgun (WGS) entry which is preliminary data.</text>
</comment>
<gene>
    <name evidence="2" type="ORF">CTA1_12023</name>
</gene>
<dbReference type="OrthoDB" id="73875at2759"/>
<name>A0A4U6XCG4_9PEZI</name>
<accession>A0A4U6XCG4</accession>